<keyword evidence="1" id="KW-1133">Transmembrane helix</keyword>
<dbReference type="Proteomes" id="UP000199206">
    <property type="component" value="Unassembled WGS sequence"/>
</dbReference>
<keyword evidence="1" id="KW-0472">Membrane</keyword>
<dbReference type="AlphaFoldDB" id="A0A1H8G7I0"/>
<feature type="transmembrane region" description="Helical" evidence="1">
    <location>
        <begin position="324"/>
        <end position="348"/>
    </location>
</feature>
<proteinExistence type="predicted"/>
<dbReference type="Pfam" id="PF03929">
    <property type="entry name" value="PepSY_TM"/>
    <property type="match status" value="1"/>
</dbReference>
<organism evidence="2 3">
    <name type="scientific">Sphingomonas gellani</name>
    <dbReference type="NCBI Taxonomy" id="1166340"/>
    <lineage>
        <taxon>Bacteria</taxon>
        <taxon>Pseudomonadati</taxon>
        <taxon>Pseudomonadota</taxon>
        <taxon>Alphaproteobacteria</taxon>
        <taxon>Sphingomonadales</taxon>
        <taxon>Sphingomonadaceae</taxon>
        <taxon>Sphingomonas</taxon>
    </lineage>
</organism>
<evidence type="ECO:0000313" key="3">
    <source>
        <dbReference type="Proteomes" id="UP000199206"/>
    </source>
</evidence>
<feature type="transmembrane region" description="Helical" evidence="1">
    <location>
        <begin position="155"/>
        <end position="176"/>
    </location>
</feature>
<dbReference type="PANTHER" id="PTHR34219:SF3">
    <property type="entry name" value="BLL7967 PROTEIN"/>
    <property type="match status" value="1"/>
</dbReference>
<dbReference type="PANTHER" id="PTHR34219">
    <property type="entry name" value="IRON-REGULATED INNER MEMBRANE PROTEIN-RELATED"/>
    <property type="match status" value="1"/>
</dbReference>
<sequence>MTRAARRRARAPKERRGSVGPVRPTMFVLHRWIGLVLAVLVVPVLLSGAALMLGPALDRVVHPGRYAVSGQAVLAPSAYADAARRTLRAGQRIAAITVNRSGPVVADVSSAGMPQGTAVFLNPPTGRVLGQGARSIVGALHDLHTSLFMGHSGRWVLGCVGLVVMLLALSGVWLWRPTVGSLLHGLRWRRHAQGASNLHHAVGLWTAVPLLVLSASGAWLAFSIGKSMPIDAGKVPLPIARAAMSPDRVVAAASTLNASPWVRIVWPTERSADWTVSFQAGGSVKVADDAGTVVRALDAERHGTEGLMRRLHGSGSDGGLASGAWRIVAFLTGLASLPLLLTGVAMWWTGRRKAEGKRDR</sequence>
<keyword evidence="1" id="KW-0812">Transmembrane</keyword>
<keyword evidence="3" id="KW-1185">Reference proteome</keyword>
<feature type="transmembrane region" description="Helical" evidence="1">
    <location>
        <begin position="197"/>
        <end position="222"/>
    </location>
</feature>
<gene>
    <name evidence="2" type="ORF">SAMN05192583_2710</name>
</gene>
<feature type="transmembrane region" description="Helical" evidence="1">
    <location>
        <begin position="32"/>
        <end position="53"/>
    </location>
</feature>
<evidence type="ECO:0000313" key="2">
    <source>
        <dbReference type="EMBL" id="SEN39238.1"/>
    </source>
</evidence>
<dbReference type="OrthoDB" id="9791166at2"/>
<dbReference type="STRING" id="1166340.SAMN05192583_2710"/>
<accession>A0A1H8G7I0</accession>
<reference evidence="3" key="1">
    <citation type="submission" date="2016-10" db="EMBL/GenBank/DDBJ databases">
        <authorList>
            <person name="Varghese N."/>
            <person name="Submissions S."/>
        </authorList>
    </citation>
    <scope>NUCLEOTIDE SEQUENCE [LARGE SCALE GENOMIC DNA]</scope>
    <source>
        <strain evidence="3">S6-262</strain>
    </source>
</reference>
<name>A0A1H8G7I0_9SPHN</name>
<protein>
    <submittedName>
        <fullName evidence="2">Uncharacterized iron-regulated membrane protein</fullName>
    </submittedName>
</protein>
<dbReference type="EMBL" id="FOCF01000006">
    <property type="protein sequence ID" value="SEN39238.1"/>
    <property type="molecule type" value="Genomic_DNA"/>
</dbReference>
<dbReference type="RefSeq" id="WP_093666204.1">
    <property type="nucleotide sequence ID" value="NZ_FOCF01000006.1"/>
</dbReference>
<evidence type="ECO:0000256" key="1">
    <source>
        <dbReference type="SAM" id="Phobius"/>
    </source>
</evidence>
<dbReference type="InterPro" id="IPR005625">
    <property type="entry name" value="PepSY-ass_TM"/>
</dbReference>